<evidence type="ECO:0000313" key="2">
    <source>
        <dbReference type="EMBL" id="ROR90088.1"/>
    </source>
</evidence>
<organism evidence="2 3">
    <name type="scientific">Nocardioides aurantiacus</name>
    <dbReference type="NCBI Taxonomy" id="86796"/>
    <lineage>
        <taxon>Bacteria</taxon>
        <taxon>Bacillati</taxon>
        <taxon>Actinomycetota</taxon>
        <taxon>Actinomycetes</taxon>
        <taxon>Propionibacteriales</taxon>
        <taxon>Nocardioidaceae</taxon>
        <taxon>Nocardioides</taxon>
    </lineage>
</organism>
<gene>
    <name evidence="2" type="ORF">EDD33_0923</name>
</gene>
<evidence type="ECO:0000313" key="3">
    <source>
        <dbReference type="Proteomes" id="UP000281738"/>
    </source>
</evidence>
<comment type="caution">
    <text evidence="2">The sequence shown here is derived from an EMBL/GenBank/DDBJ whole genome shotgun (WGS) entry which is preliminary data.</text>
</comment>
<proteinExistence type="predicted"/>
<dbReference type="Gene3D" id="3.10.450.50">
    <property type="match status" value="1"/>
</dbReference>
<dbReference type="InterPro" id="IPR037401">
    <property type="entry name" value="SnoaL-like"/>
</dbReference>
<sequence>MQLSELEQAFTDYRARVDEIAGSGRWGDFADLFTADATYRRAGHPDAVGREAIRGWVLTSMTTFPGTMLERHEVVWQAFDPSHDRVVLELRNTLRDPGDGSVHSACSTTLLRHGHDGLWAYAEDSHNPLAYRTMWRSWTRAALRAGTLDADDATTMSFLIGETAVDGSATATDVA</sequence>
<name>A0A3N2CRV3_9ACTN</name>
<dbReference type="Proteomes" id="UP000281738">
    <property type="component" value="Unassembled WGS sequence"/>
</dbReference>
<dbReference type="EMBL" id="RKHO01000001">
    <property type="protein sequence ID" value="ROR90088.1"/>
    <property type="molecule type" value="Genomic_DNA"/>
</dbReference>
<dbReference type="Pfam" id="PF12680">
    <property type="entry name" value="SnoaL_2"/>
    <property type="match status" value="1"/>
</dbReference>
<protein>
    <submittedName>
        <fullName evidence="2">SnoaL-like protein</fullName>
    </submittedName>
</protein>
<dbReference type="AlphaFoldDB" id="A0A3N2CRV3"/>
<dbReference type="InterPro" id="IPR032710">
    <property type="entry name" value="NTF2-like_dom_sf"/>
</dbReference>
<feature type="domain" description="SnoaL-like" evidence="1">
    <location>
        <begin position="22"/>
        <end position="120"/>
    </location>
</feature>
<evidence type="ECO:0000259" key="1">
    <source>
        <dbReference type="Pfam" id="PF12680"/>
    </source>
</evidence>
<accession>A0A3N2CRV3</accession>
<dbReference type="RefSeq" id="WP_170169654.1">
    <property type="nucleotide sequence ID" value="NZ_RKHO01000001.1"/>
</dbReference>
<dbReference type="SUPFAM" id="SSF54427">
    <property type="entry name" value="NTF2-like"/>
    <property type="match status" value="1"/>
</dbReference>
<keyword evidence="3" id="KW-1185">Reference proteome</keyword>
<reference evidence="2 3" key="1">
    <citation type="submission" date="2018-11" db="EMBL/GenBank/DDBJ databases">
        <title>Sequencing the genomes of 1000 actinobacteria strains.</title>
        <authorList>
            <person name="Klenk H.-P."/>
        </authorList>
    </citation>
    <scope>NUCLEOTIDE SEQUENCE [LARGE SCALE GENOMIC DNA]</scope>
    <source>
        <strain evidence="2 3">DSM 12652</strain>
    </source>
</reference>